<accession>A8G8J8</accession>
<proteinExistence type="predicted"/>
<keyword evidence="1" id="KW-0812">Transmembrane</keyword>
<sequence length="205" mass="23490">MVQYSSDRNRKKHTQNPAGEIITMNTPTTELSITLIFTIITTGIAVGVALALNDIGAAYRRGKYEDKLKKAIDLGRLENEDIYLLASRWVVKKEQITTVLHRLLNEYVDSKECNVETLGRVRRLIDWHQKNDPFSDLPDDVRLQLQHIKTIAPDSQEEIIRLSKSLSDIYISNQRQQKRDRRLAWSGLAIGVVGFGLTLWSFIKN</sequence>
<dbReference type="AlphaFoldDB" id="A8G8J8"/>
<evidence type="ECO:0000313" key="2">
    <source>
        <dbReference type="EMBL" id="ABV39438.1"/>
    </source>
</evidence>
<feature type="transmembrane region" description="Helical" evidence="1">
    <location>
        <begin position="33"/>
        <end position="53"/>
    </location>
</feature>
<dbReference type="EMBL" id="CP000826">
    <property type="protein sequence ID" value="ABV39438.1"/>
    <property type="molecule type" value="Genomic_DNA"/>
</dbReference>
<name>A8G8J8_SERP5</name>
<organism evidence="2">
    <name type="scientific">Serratia proteamaculans (strain 568)</name>
    <dbReference type="NCBI Taxonomy" id="399741"/>
    <lineage>
        <taxon>Bacteria</taxon>
        <taxon>Pseudomonadati</taxon>
        <taxon>Pseudomonadota</taxon>
        <taxon>Gammaproteobacteria</taxon>
        <taxon>Enterobacterales</taxon>
        <taxon>Yersiniaceae</taxon>
        <taxon>Serratia</taxon>
    </lineage>
</organism>
<dbReference type="HOGENOM" id="CLU_1336753_0_0_6"/>
<protein>
    <submittedName>
        <fullName evidence="2">Uncharacterized protein</fullName>
    </submittedName>
</protein>
<gene>
    <name evidence="2" type="ordered locus">Spro_0328</name>
</gene>
<evidence type="ECO:0000256" key="1">
    <source>
        <dbReference type="SAM" id="Phobius"/>
    </source>
</evidence>
<keyword evidence="1" id="KW-1133">Transmembrane helix</keyword>
<dbReference type="eggNOG" id="ENOG5033YQ3">
    <property type="taxonomic scope" value="Bacteria"/>
</dbReference>
<dbReference type="KEGG" id="spe:Spro_0328"/>
<dbReference type="STRING" id="399741.Spro_0328"/>
<keyword evidence="1" id="KW-0472">Membrane</keyword>
<reference evidence="2" key="1">
    <citation type="submission" date="2007-09" db="EMBL/GenBank/DDBJ databases">
        <title>Complete sequence of chromosome of Serratia proteamaculans 568.</title>
        <authorList>
            <consortium name="US DOE Joint Genome Institute"/>
            <person name="Copeland A."/>
            <person name="Lucas S."/>
            <person name="Lapidus A."/>
            <person name="Barry K."/>
            <person name="Glavina del Rio T."/>
            <person name="Dalin E."/>
            <person name="Tice H."/>
            <person name="Pitluck S."/>
            <person name="Chain P."/>
            <person name="Malfatti S."/>
            <person name="Shin M."/>
            <person name="Vergez L."/>
            <person name="Schmutz J."/>
            <person name="Larimer F."/>
            <person name="Land M."/>
            <person name="Hauser L."/>
            <person name="Kyrpides N."/>
            <person name="Kim E."/>
            <person name="Taghavi S."/>
            <person name="Newman L."/>
            <person name="Vangronsveld J."/>
            <person name="van der Lelie D."/>
            <person name="Richardson P."/>
        </authorList>
    </citation>
    <scope>NUCLEOTIDE SEQUENCE [LARGE SCALE GENOMIC DNA]</scope>
    <source>
        <strain evidence="2">568</strain>
    </source>
</reference>
<feature type="transmembrane region" description="Helical" evidence="1">
    <location>
        <begin position="183"/>
        <end position="203"/>
    </location>
</feature>